<feature type="chain" id="PRO_5041956066" description="EF-hand domain-containing protein" evidence="2">
    <location>
        <begin position="30"/>
        <end position="421"/>
    </location>
</feature>
<evidence type="ECO:0000313" key="4">
    <source>
        <dbReference type="EMBL" id="KAK3267081.1"/>
    </source>
</evidence>
<feature type="domain" description="EF-hand" evidence="3">
    <location>
        <begin position="31"/>
        <end position="66"/>
    </location>
</feature>
<keyword evidence="5" id="KW-1185">Reference proteome</keyword>
<dbReference type="InterPro" id="IPR018247">
    <property type="entry name" value="EF_Hand_1_Ca_BS"/>
</dbReference>
<accession>A0AAE0FXF4</accession>
<dbReference type="InterPro" id="IPR035914">
    <property type="entry name" value="Sperma_CUB_dom_sf"/>
</dbReference>
<dbReference type="InterPro" id="IPR002048">
    <property type="entry name" value="EF_hand_dom"/>
</dbReference>
<dbReference type="Proteomes" id="UP001190700">
    <property type="component" value="Unassembled WGS sequence"/>
</dbReference>
<comment type="caution">
    <text evidence="4">The sequence shown here is derived from an EMBL/GenBank/DDBJ whole genome shotgun (WGS) entry which is preliminary data.</text>
</comment>
<organism evidence="4 5">
    <name type="scientific">Cymbomonas tetramitiformis</name>
    <dbReference type="NCBI Taxonomy" id="36881"/>
    <lineage>
        <taxon>Eukaryota</taxon>
        <taxon>Viridiplantae</taxon>
        <taxon>Chlorophyta</taxon>
        <taxon>Pyramimonadophyceae</taxon>
        <taxon>Pyramimonadales</taxon>
        <taxon>Pyramimonadaceae</taxon>
        <taxon>Cymbomonas</taxon>
    </lineage>
</organism>
<dbReference type="EMBL" id="LGRX02012627">
    <property type="protein sequence ID" value="KAK3267081.1"/>
    <property type="molecule type" value="Genomic_DNA"/>
</dbReference>
<name>A0AAE0FXF4_9CHLO</name>
<dbReference type="PROSITE" id="PS00018">
    <property type="entry name" value="EF_HAND_1"/>
    <property type="match status" value="1"/>
</dbReference>
<dbReference type="GO" id="GO:0005509">
    <property type="term" value="F:calcium ion binding"/>
    <property type="evidence" value="ECO:0007669"/>
    <property type="project" value="InterPro"/>
</dbReference>
<dbReference type="PROSITE" id="PS50222">
    <property type="entry name" value="EF_HAND_2"/>
    <property type="match status" value="1"/>
</dbReference>
<gene>
    <name evidence="4" type="ORF">CYMTET_24338</name>
</gene>
<keyword evidence="2" id="KW-0732">Signal</keyword>
<protein>
    <recommendedName>
        <fullName evidence="3">EF-hand domain-containing protein</fullName>
    </recommendedName>
</protein>
<reference evidence="4 5" key="1">
    <citation type="journal article" date="2015" name="Genome Biol. Evol.">
        <title>Comparative Genomics of a Bacterivorous Green Alga Reveals Evolutionary Causalities and Consequences of Phago-Mixotrophic Mode of Nutrition.</title>
        <authorList>
            <person name="Burns J.A."/>
            <person name="Paasch A."/>
            <person name="Narechania A."/>
            <person name="Kim E."/>
        </authorList>
    </citation>
    <scope>NUCLEOTIDE SEQUENCE [LARGE SCALE GENOMIC DNA]</scope>
    <source>
        <strain evidence="4 5">PLY_AMNH</strain>
    </source>
</reference>
<evidence type="ECO:0000313" key="5">
    <source>
        <dbReference type="Proteomes" id="UP001190700"/>
    </source>
</evidence>
<dbReference type="AlphaFoldDB" id="A0AAE0FXF4"/>
<feature type="region of interest" description="Disordered" evidence="1">
    <location>
        <begin position="136"/>
        <end position="167"/>
    </location>
</feature>
<evidence type="ECO:0000256" key="2">
    <source>
        <dbReference type="SAM" id="SignalP"/>
    </source>
</evidence>
<feature type="signal peptide" evidence="2">
    <location>
        <begin position="1"/>
        <end position="29"/>
    </location>
</feature>
<evidence type="ECO:0000256" key="1">
    <source>
        <dbReference type="SAM" id="MobiDB-lite"/>
    </source>
</evidence>
<proteinExistence type="predicted"/>
<sequence length="421" mass="46131">MWCFFTSPRILNVCFVILFLLNFNPIASAEWDFRSFKRAFFDADTDGDKMLSLEEYFQVFPELVCRGRRDEQIQGEASVKPQRETSAWHVSACRLKSPADFDKEGGQKLRELAETARDMQLQAATHRQAHVRGVAVEDTSNAKKRTAETRKVLSTVESDPENEDSNVSETGVFMTINSGACSTSSDGECLMSPNYPDDYNYYDDCEVSVSGEGILSVQSFSTEASYDVFYVDSDPYDGVNGPENVHVDSDTILRFTSDSSVQYSGFEICVESAALVPSPPPPAPRAPPLMLNGTAAYITDDQYSRTHFIDAVGDEAVTVIVLSVDVRLDSYVAPPRVTLRTLRIEGACADRLCEIDGGQGGPLLDMGHSAHLVLNYITITNFATVEGQPTSGVISLYSAGNSSIVISFCDLSYNSALVCAE</sequence>
<dbReference type="SUPFAM" id="SSF49854">
    <property type="entry name" value="Spermadhesin, CUB domain"/>
    <property type="match status" value="1"/>
</dbReference>
<evidence type="ECO:0000259" key="3">
    <source>
        <dbReference type="PROSITE" id="PS50222"/>
    </source>
</evidence>